<evidence type="ECO:0000256" key="1">
    <source>
        <dbReference type="ARBA" id="ARBA00001974"/>
    </source>
</evidence>
<feature type="domain" description="Glucose-methanol-choline oxidoreductase N-terminal" evidence="6">
    <location>
        <begin position="85"/>
        <end position="334"/>
    </location>
</feature>
<keyword evidence="9" id="KW-1185">Reference proteome</keyword>
<proteinExistence type="inferred from homology"/>
<dbReference type="Pfam" id="PF13450">
    <property type="entry name" value="NAD_binding_8"/>
    <property type="match status" value="1"/>
</dbReference>
<comment type="similarity">
    <text evidence="2">Belongs to the GMC oxidoreductase family.</text>
</comment>
<dbReference type="Gene3D" id="3.50.50.60">
    <property type="entry name" value="FAD/NAD(P)-binding domain"/>
    <property type="match status" value="2"/>
</dbReference>
<reference evidence="8 9" key="1">
    <citation type="submission" date="2020-03" db="EMBL/GenBank/DDBJ databases">
        <title>Identification of Halomonas strains.</title>
        <authorList>
            <person name="Xiao Z."/>
            <person name="Dong F."/>
            <person name="Wang Z."/>
            <person name="Zhao J.-Y."/>
        </authorList>
    </citation>
    <scope>NUCLEOTIDE SEQUENCE [LARGE SCALE GENOMIC DNA]</scope>
    <source>
        <strain evidence="8 9">DX6</strain>
    </source>
</reference>
<sequence>MPNNHYDAIVVGSGISGGWAAKELTEKGLTVLLLERGRNIEHVKDYKNADKEAWDYPHRDQATQQMKEKFPVLKRDYPLNESTMGLWADEQAHPYVEEKRFDWFRGYHVGGRSLMWGRQSYRLSPMDFEANQREGIAVDWPIRYEDLAPWYDYVERFAGIAGTREGLDILPDGQFLPPIELNCVEKDVARRIERAFDGQRRLIHSRVANITQPKPEQNRVDCQYRNKCWLGCPYGAYFSTQSATLPAAMKTGNLTLRPFSIVSQVLYDKDRKRARGVEVIDAENHQTYEYTADVVFLNASTFNSTWILMNSATDVWEGGLGSSSGELGHNVMDHHFRCGASGDVEGYLDKYYFGRRPAGFYIPRFRNVGGEQRDYVRGFGYQGAASRLGWDREIAELNIGAELKQALSQPGGWTIGMTGFGEMLPYHENRIALDHGVRDKWGLPVLSVSVELQQNERDMRADMVQDAVDLFEAAGVQNVKGEEGDYAPGMGIHEMGTARMGRDPATSVLNGFNQVWDAPNVFVTDGACMTSSSCVNPSLTYMALTARAVDHAVEELKRGNLS</sequence>
<keyword evidence="5" id="KW-0560">Oxidoreductase</keyword>
<dbReference type="InterPro" id="IPR000172">
    <property type="entry name" value="GMC_OxRdtase_N"/>
</dbReference>
<dbReference type="EMBL" id="JAAQTO010000050">
    <property type="protein sequence ID" value="NIC07316.1"/>
    <property type="molecule type" value="Genomic_DNA"/>
</dbReference>
<dbReference type="Proteomes" id="UP001318321">
    <property type="component" value="Unassembled WGS sequence"/>
</dbReference>
<dbReference type="Pfam" id="PF05199">
    <property type="entry name" value="GMC_oxred_C"/>
    <property type="match status" value="1"/>
</dbReference>
<evidence type="ECO:0000256" key="5">
    <source>
        <dbReference type="ARBA" id="ARBA00023002"/>
    </source>
</evidence>
<dbReference type="SUPFAM" id="SSF54373">
    <property type="entry name" value="FAD-linked reductases, C-terminal domain"/>
    <property type="match status" value="1"/>
</dbReference>
<evidence type="ECO:0000256" key="4">
    <source>
        <dbReference type="ARBA" id="ARBA00022827"/>
    </source>
</evidence>
<gene>
    <name evidence="8" type="ORF">HBJ55_17950</name>
</gene>
<dbReference type="InterPro" id="IPR007867">
    <property type="entry name" value="GMC_OxRtase_C"/>
</dbReference>
<dbReference type="PANTHER" id="PTHR42784:SF1">
    <property type="entry name" value="PYRANOSE 2-OXIDASE"/>
    <property type="match status" value="1"/>
</dbReference>
<organism evidence="8 9">
    <name type="scientific">Billgrantia bachuensis</name>
    <dbReference type="NCBI Taxonomy" id="2717286"/>
    <lineage>
        <taxon>Bacteria</taxon>
        <taxon>Pseudomonadati</taxon>
        <taxon>Pseudomonadota</taxon>
        <taxon>Gammaproteobacteria</taxon>
        <taxon>Oceanospirillales</taxon>
        <taxon>Halomonadaceae</taxon>
        <taxon>Billgrantia</taxon>
    </lineage>
</organism>
<name>A0ABX0PVT6_9GAMM</name>
<evidence type="ECO:0000313" key="9">
    <source>
        <dbReference type="Proteomes" id="UP001318321"/>
    </source>
</evidence>
<keyword evidence="3" id="KW-0285">Flavoprotein</keyword>
<evidence type="ECO:0000259" key="7">
    <source>
        <dbReference type="Pfam" id="PF05199"/>
    </source>
</evidence>
<evidence type="ECO:0000256" key="3">
    <source>
        <dbReference type="ARBA" id="ARBA00022630"/>
    </source>
</evidence>
<dbReference type="SUPFAM" id="SSF51905">
    <property type="entry name" value="FAD/NAD(P)-binding domain"/>
    <property type="match status" value="1"/>
</dbReference>
<dbReference type="PANTHER" id="PTHR42784">
    <property type="entry name" value="PYRANOSE 2-OXIDASE"/>
    <property type="match status" value="1"/>
</dbReference>
<comment type="caution">
    <text evidence="8">The sequence shown here is derived from an EMBL/GenBank/DDBJ whole genome shotgun (WGS) entry which is preliminary data.</text>
</comment>
<dbReference type="InterPro" id="IPR036188">
    <property type="entry name" value="FAD/NAD-bd_sf"/>
</dbReference>
<keyword evidence="4" id="KW-0274">FAD</keyword>
<feature type="domain" description="Glucose-methanol-choline oxidoreductase C-terminal" evidence="7">
    <location>
        <begin position="425"/>
        <end position="544"/>
    </location>
</feature>
<dbReference type="Pfam" id="PF00732">
    <property type="entry name" value="GMC_oxred_N"/>
    <property type="match status" value="1"/>
</dbReference>
<dbReference type="InterPro" id="IPR051473">
    <property type="entry name" value="P2Ox-like"/>
</dbReference>
<dbReference type="RefSeq" id="WP_167118200.1">
    <property type="nucleotide sequence ID" value="NZ_JAAQTO010000050.1"/>
</dbReference>
<comment type="cofactor">
    <cofactor evidence="1">
        <name>FAD</name>
        <dbReference type="ChEBI" id="CHEBI:57692"/>
    </cofactor>
</comment>
<accession>A0ABX0PVT6</accession>
<evidence type="ECO:0000259" key="6">
    <source>
        <dbReference type="Pfam" id="PF00732"/>
    </source>
</evidence>
<evidence type="ECO:0000256" key="2">
    <source>
        <dbReference type="ARBA" id="ARBA00010790"/>
    </source>
</evidence>
<evidence type="ECO:0000313" key="8">
    <source>
        <dbReference type="EMBL" id="NIC07316.1"/>
    </source>
</evidence>
<protein>
    <submittedName>
        <fullName evidence="8">GMC family oxidoreductase</fullName>
    </submittedName>
</protein>